<evidence type="ECO:0000259" key="9">
    <source>
        <dbReference type="PROSITE" id="PS50893"/>
    </source>
</evidence>
<dbReference type="KEGG" id="moj:D7D94_11675"/>
<sequence>MAAPEVERAKRDETPQPALDPWVLEAERTAGVPGFRRPDLGPVPRARLVALGVLAALRALGLVLIADAIARGIAALATGGLDTAAARALLIAGVAGALLRAGAEWATAVTARRVASEVKRDLRSRLWRRIAGGDAAGGGTAVLAADGLDDLDDYYVQSLPALIAAAVVPLVVGLRILGADWISAGVVVLTVPLVPLFMILIGKHTQQRTDAALSALTRLADHLAELARGLPVLVGLGRVAEQTDALDGIQRAYRERTQETLRWAFLSALALELIATISVALVAVLLGIRLLNGTVELAPAILALVLAPECYAALREVGTAFHASQDGLAALDRAKALLSRPVARDVRDGGALATVRVESLAVRYAGREHVAFTPVTAELSGIVSVAGPSGAGKSTLLAALTGTLPADATATGRVDGVGADGVGWAPQAPRGFAGTPIEELALYGAADPLGALAELGLAHVAEASIAELSPGELRRLAVARALARVDAGARLLVLDEPTAHLDRASADRVRAAIRRRAERATVVLASHEPETLALATSTVALAPAAPLTPGTVSHAARPSAASPVSQPARASEPRTRSDRDTADQAKGLSLLSLLRPELPAWAGAVALGVVATGLGLALTAVSGWLIVRASVEEYIMYLLVAIVGVRAFGIGRSVGRYAERLVTHRAAFRTVDALRLRLWRAIAARGAGSRRLLEGGAPLDYLVTLADDLRDQLPRVVAPLAIGVLAALGAVVTTWFVVPHLTLLVLVVLAGALALAAWLSSLAERGAGRARVAARSEIVRGTAALAAASADLRGNGMAPAALTALDAAAARLADAERRASWAAGLGTAVVTAATAILAVVVAPLSPGIPAESVSVIALLALALLDPLAGFVAAAHRVPALREVIGRLAPVLRPAPTAAWGEQQPDGVTQAVDLDDVAVQYPGADHPAVSGVSGTATAGRWLVVAGPSGSGKSTLLSAIMGALPVAHGEIRADGTALTSLDEHAWRGRVAWCPQDAYVFDSTLRGNLLLARGRDESPDDAALQDALIRVGLGPLLAALSDGLSTRVGAAGSALSGGERQRLAVARALLARADVILLDEPTAHLDAPTAAAMMADVRAATEDRVVVLVSHRDEDRRPDDALVHL</sequence>
<feature type="domain" description="ABC transporter" evidence="9">
    <location>
        <begin position="355"/>
        <end position="568"/>
    </location>
</feature>
<feature type="transmembrane region" description="Helical" evidence="8">
    <location>
        <begin position="85"/>
        <end position="103"/>
    </location>
</feature>
<evidence type="ECO:0000256" key="3">
    <source>
        <dbReference type="ARBA" id="ARBA00022741"/>
    </source>
</evidence>
<feature type="domain" description="ABC transporter" evidence="9">
    <location>
        <begin position="911"/>
        <end position="1122"/>
    </location>
</feature>
<dbReference type="SMART" id="SM00382">
    <property type="entry name" value="AAA"/>
    <property type="match status" value="2"/>
</dbReference>
<proteinExistence type="predicted"/>
<dbReference type="NCBIfam" id="TIGR02868">
    <property type="entry name" value="CydC"/>
    <property type="match status" value="1"/>
</dbReference>
<evidence type="ECO:0000259" key="10">
    <source>
        <dbReference type="PROSITE" id="PS50929"/>
    </source>
</evidence>
<evidence type="ECO:0000256" key="5">
    <source>
        <dbReference type="ARBA" id="ARBA00022989"/>
    </source>
</evidence>
<evidence type="ECO:0000313" key="12">
    <source>
        <dbReference type="Proteomes" id="UP000422989"/>
    </source>
</evidence>
<dbReference type="InterPro" id="IPR011527">
    <property type="entry name" value="ABC1_TM_dom"/>
</dbReference>
<reference evidence="11 12" key="1">
    <citation type="submission" date="2018-09" db="EMBL/GenBank/DDBJ databases">
        <title>Whole genome sequencing of Microbacterium oryzae strain MB-10T.</title>
        <authorList>
            <person name="Das S.K."/>
        </authorList>
    </citation>
    <scope>NUCLEOTIDE SEQUENCE [LARGE SCALE GENOMIC DNA]</scope>
    <source>
        <strain evidence="11 12">MB-10</strain>
    </source>
</reference>
<feature type="domain" description="ABC transmembrane type-1" evidence="10">
    <location>
        <begin position="602"/>
        <end position="879"/>
    </location>
</feature>
<dbReference type="AlphaFoldDB" id="A0A6I6E9H0"/>
<dbReference type="Gene3D" id="1.20.1560.10">
    <property type="entry name" value="ABC transporter type 1, transmembrane domain"/>
    <property type="match status" value="2"/>
</dbReference>
<feature type="compositionally biased region" description="Basic and acidic residues" evidence="7">
    <location>
        <begin position="571"/>
        <end position="582"/>
    </location>
</feature>
<feature type="transmembrane region" description="Helical" evidence="8">
    <location>
        <begin position="263"/>
        <end position="291"/>
    </location>
</feature>
<accession>A0A6I6E9H0</accession>
<dbReference type="InterPro" id="IPR003593">
    <property type="entry name" value="AAA+_ATPase"/>
</dbReference>
<dbReference type="GO" id="GO:0005524">
    <property type="term" value="F:ATP binding"/>
    <property type="evidence" value="ECO:0007669"/>
    <property type="project" value="UniProtKB-KW"/>
</dbReference>
<feature type="transmembrane region" description="Helical" evidence="8">
    <location>
        <begin position="598"/>
        <end position="622"/>
    </location>
</feature>
<evidence type="ECO:0000256" key="1">
    <source>
        <dbReference type="ARBA" id="ARBA00004651"/>
    </source>
</evidence>
<keyword evidence="2 8" id="KW-0812">Transmembrane</keyword>
<keyword evidence="4" id="KW-0067">ATP-binding</keyword>
<dbReference type="CDD" id="cd03228">
    <property type="entry name" value="ABCC_MRP_Like"/>
    <property type="match status" value="1"/>
</dbReference>
<dbReference type="PANTHER" id="PTHR24221">
    <property type="entry name" value="ATP-BINDING CASSETTE SUB-FAMILY B"/>
    <property type="match status" value="1"/>
</dbReference>
<dbReference type="GO" id="GO:0045454">
    <property type="term" value="P:cell redox homeostasis"/>
    <property type="evidence" value="ECO:0007669"/>
    <property type="project" value="InterPro"/>
</dbReference>
<dbReference type="InterPro" id="IPR039421">
    <property type="entry name" value="Type_1_exporter"/>
</dbReference>
<keyword evidence="6 8" id="KW-0472">Membrane</keyword>
<feature type="transmembrane region" description="Helical" evidence="8">
    <location>
        <begin position="182"/>
        <end position="201"/>
    </location>
</feature>
<dbReference type="Pfam" id="PF00664">
    <property type="entry name" value="ABC_membrane"/>
    <property type="match status" value="1"/>
</dbReference>
<feature type="transmembrane region" description="Helical" evidence="8">
    <location>
        <begin position="853"/>
        <end position="874"/>
    </location>
</feature>
<dbReference type="PROSITE" id="PS50929">
    <property type="entry name" value="ABC_TM1F"/>
    <property type="match status" value="2"/>
</dbReference>
<dbReference type="PANTHER" id="PTHR24221:SF654">
    <property type="entry name" value="ATP-BINDING CASSETTE SUB-FAMILY B MEMBER 6"/>
    <property type="match status" value="1"/>
</dbReference>
<organism evidence="11 12">
    <name type="scientific">Microbacterium oryzae</name>
    <dbReference type="NCBI Taxonomy" id="743009"/>
    <lineage>
        <taxon>Bacteria</taxon>
        <taxon>Bacillati</taxon>
        <taxon>Actinomycetota</taxon>
        <taxon>Actinomycetes</taxon>
        <taxon>Micrococcales</taxon>
        <taxon>Microbacteriaceae</taxon>
        <taxon>Microbacterium</taxon>
    </lineage>
</organism>
<dbReference type="Proteomes" id="UP000422989">
    <property type="component" value="Chromosome"/>
</dbReference>
<evidence type="ECO:0000256" key="6">
    <source>
        <dbReference type="ARBA" id="ARBA00023136"/>
    </source>
</evidence>
<dbReference type="SUPFAM" id="SSF52540">
    <property type="entry name" value="P-loop containing nucleoside triphosphate hydrolases"/>
    <property type="match status" value="2"/>
</dbReference>
<feature type="transmembrane region" description="Helical" evidence="8">
    <location>
        <begin position="743"/>
        <end position="763"/>
    </location>
</feature>
<dbReference type="Gene3D" id="3.40.50.300">
    <property type="entry name" value="P-loop containing nucleotide triphosphate hydrolases"/>
    <property type="match status" value="2"/>
</dbReference>
<comment type="subcellular location">
    <subcellularLocation>
        <location evidence="1">Cell membrane</location>
        <topology evidence="1">Multi-pass membrane protein</topology>
    </subcellularLocation>
</comment>
<feature type="domain" description="ABC transmembrane type-1" evidence="10">
    <location>
        <begin position="48"/>
        <end position="326"/>
    </location>
</feature>
<evidence type="ECO:0000256" key="8">
    <source>
        <dbReference type="SAM" id="Phobius"/>
    </source>
</evidence>
<dbReference type="RefSeq" id="WP_246171942.1">
    <property type="nucleotide sequence ID" value="NZ_BAAAZL010000004.1"/>
</dbReference>
<feature type="transmembrane region" description="Helical" evidence="8">
    <location>
        <begin position="46"/>
        <end position="65"/>
    </location>
</feature>
<protein>
    <submittedName>
        <fullName evidence="11">Thiol reductant ABC exporter subunit CydC</fullName>
    </submittedName>
</protein>
<gene>
    <name evidence="11" type="primary">cydC</name>
    <name evidence="11" type="ORF">D7D94_11675</name>
</gene>
<evidence type="ECO:0000256" key="7">
    <source>
        <dbReference type="SAM" id="MobiDB-lite"/>
    </source>
</evidence>
<evidence type="ECO:0000256" key="4">
    <source>
        <dbReference type="ARBA" id="ARBA00022840"/>
    </source>
</evidence>
<dbReference type="Pfam" id="PF00005">
    <property type="entry name" value="ABC_tran"/>
    <property type="match status" value="2"/>
</dbReference>
<feature type="transmembrane region" description="Helical" evidence="8">
    <location>
        <begin position="821"/>
        <end position="841"/>
    </location>
</feature>
<keyword evidence="5 8" id="KW-1133">Transmembrane helix</keyword>
<keyword evidence="12" id="KW-1185">Reference proteome</keyword>
<dbReference type="InterPro" id="IPR036640">
    <property type="entry name" value="ABC1_TM_sf"/>
</dbReference>
<dbReference type="InterPro" id="IPR027417">
    <property type="entry name" value="P-loop_NTPase"/>
</dbReference>
<evidence type="ECO:0000313" key="11">
    <source>
        <dbReference type="EMBL" id="QGU28261.1"/>
    </source>
</evidence>
<dbReference type="GO" id="GO:0005886">
    <property type="term" value="C:plasma membrane"/>
    <property type="evidence" value="ECO:0007669"/>
    <property type="project" value="UniProtKB-SubCell"/>
</dbReference>
<dbReference type="GO" id="GO:0034775">
    <property type="term" value="P:glutathione transmembrane transport"/>
    <property type="evidence" value="ECO:0007669"/>
    <property type="project" value="InterPro"/>
</dbReference>
<dbReference type="PROSITE" id="PS00211">
    <property type="entry name" value="ABC_TRANSPORTER_1"/>
    <property type="match status" value="2"/>
</dbReference>
<dbReference type="GO" id="GO:0034040">
    <property type="term" value="F:ATPase-coupled lipid transmembrane transporter activity"/>
    <property type="evidence" value="ECO:0007669"/>
    <property type="project" value="TreeGrafter"/>
</dbReference>
<dbReference type="InterPro" id="IPR003439">
    <property type="entry name" value="ABC_transporter-like_ATP-bd"/>
</dbReference>
<name>A0A6I6E9H0_9MICO</name>
<dbReference type="GO" id="GO:0016887">
    <property type="term" value="F:ATP hydrolysis activity"/>
    <property type="evidence" value="ECO:0007669"/>
    <property type="project" value="InterPro"/>
</dbReference>
<dbReference type="InterPro" id="IPR014223">
    <property type="entry name" value="ABC_CydC/D"/>
</dbReference>
<dbReference type="CDD" id="cd18584">
    <property type="entry name" value="ABC_6TM_AarD_CydD"/>
    <property type="match status" value="1"/>
</dbReference>
<keyword evidence="3" id="KW-0547">Nucleotide-binding</keyword>
<evidence type="ECO:0000256" key="2">
    <source>
        <dbReference type="ARBA" id="ARBA00022692"/>
    </source>
</evidence>
<dbReference type="GO" id="GO:0140359">
    <property type="term" value="F:ABC-type transporter activity"/>
    <property type="evidence" value="ECO:0007669"/>
    <property type="project" value="InterPro"/>
</dbReference>
<dbReference type="SUPFAM" id="SSF90123">
    <property type="entry name" value="ABC transporter transmembrane region"/>
    <property type="match status" value="2"/>
</dbReference>
<dbReference type="PROSITE" id="PS50893">
    <property type="entry name" value="ABC_TRANSPORTER_2"/>
    <property type="match status" value="2"/>
</dbReference>
<feature type="transmembrane region" description="Helical" evidence="8">
    <location>
        <begin position="159"/>
        <end position="176"/>
    </location>
</feature>
<dbReference type="InterPro" id="IPR017871">
    <property type="entry name" value="ABC_transporter-like_CS"/>
</dbReference>
<dbReference type="EMBL" id="CP032550">
    <property type="protein sequence ID" value="QGU28261.1"/>
    <property type="molecule type" value="Genomic_DNA"/>
</dbReference>
<feature type="transmembrane region" description="Helical" evidence="8">
    <location>
        <begin position="716"/>
        <end position="737"/>
    </location>
</feature>
<feature type="region of interest" description="Disordered" evidence="7">
    <location>
        <begin position="550"/>
        <end position="582"/>
    </location>
</feature>